<organism evidence="14 15">
    <name type="scientific">Citrullus colocynthis</name>
    <name type="common">colocynth</name>
    <dbReference type="NCBI Taxonomy" id="252529"/>
    <lineage>
        <taxon>Eukaryota</taxon>
        <taxon>Viridiplantae</taxon>
        <taxon>Streptophyta</taxon>
        <taxon>Embryophyta</taxon>
        <taxon>Tracheophyta</taxon>
        <taxon>Spermatophyta</taxon>
        <taxon>Magnoliopsida</taxon>
        <taxon>eudicotyledons</taxon>
        <taxon>Gunneridae</taxon>
        <taxon>Pentapetalae</taxon>
        <taxon>rosids</taxon>
        <taxon>fabids</taxon>
        <taxon>Cucurbitales</taxon>
        <taxon>Cucurbitaceae</taxon>
        <taxon>Benincaseae</taxon>
        <taxon>Citrullus</taxon>
    </lineage>
</organism>
<dbReference type="Gene3D" id="3.80.10.10">
    <property type="entry name" value="Ribonuclease Inhibitor"/>
    <property type="match status" value="1"/>
</dbReference>
<evidence type="ECO:0000256" key="10">
    <source>
        <dbReference type="ARBA" id="ARBA00048679"/>
    </source>
</evidence>
<evidence type="ECO:0000259" key="13">
    <source>
        <dbReference type="PROSITE" id="PS50011"/>
    </source>
</evidence>
<reference evidence="14 15" key="1">
    <citation type="submission" date="2024-03" db="EMBL/GenBank/DDBJ databases">
        <authorList>
            <person name="Gkanogiannis A."/>
            <person name="Becerra Lopez-Lavalle L."/>
        </authorList>
    </citation>
    <scope>NUCLEOTIDE SEQUENCE [LARGE SCALE GENOMIC DNA]</scope>
</reference>
<evidence type="ECO:0000256" key="3">
    <source>
        <dbReference type="ARBA" id="ARBA00022614"/>
    </source>
</evidence>
<dbReference type="Proteomes" id="UP001642487">
    <property type="component" value="Chromosome 1"/>
</dbReference>
<dbReference type="PROSITE" id="PS50011">
    <property type="entry name" value="PROTEIN_KINASE_DOM"/>
    <property type="match status" value="1"/>
</dbReference>
<dbReference type="Gene3D" id="3.30.200.20">
    <property type="entry name" value="Phosphorylase Kinase, domain 1"/>
    <property type="match status" value="1"/>
</dbReference>
<keyword evidence="8 11" id="KW-0472">Membrane</keyword>
<dbReference type="Pfam" id="PF12819">
    <property type="entry name" value="Malectin_like"/>
    <property type="match status" value="1"/>
</dbReference>
<feature type="transmembrane region" description="Helical" evidence="11">
    <location>
        <begin position="496"/>
        <end position="519"/>
    </location>
</feature>
<accession>A0ABP0XR73</accession>
<evidence type="ECO:0000313" key="15">
    <source>
        <dbReference type="Proteomes" id="UP001642487"/>
    </source>
</evidence>
<dbReference type="InterPro" id="IPR000719">
    <property type="entry name" value="Prot_kinase_dom"/>
</dbReference>
<feature type="chain" id="PRO_5045792786" description="non-specific serine/threonine protein kinase" evidence="12">
    <location>
        <begin position="19"/>
        <end position="649"/>
    </location>
</feature>
<keyword evidence="15" id="KW-1185">Reference proteome</keyword>
<evidence type="ECO:0000313" key="14">
    <source>
        <dbReference type="EMBL" id="CAK9310652.1"/>
    </source>
</evidence>
<feature type="domain" description="Protein kinase" evidence="13">
    <location>
        <begin position="559"/>
        <end position="649"/>
    </location>
</feature>
<dbReference type="InterPro" id="IPR032675">
    <property type="entry name" value="LRR_dom_sf"/>
</dbReference>
<comment type="catalytic activity">
    <reaction evidence="10">
        <text>L-seryl-[protein] + ATP = O-phospho-L-seryl-[protein] + ADP + H(+)</text>
        <dbReference type="Rhea" id="RHEA:17989"/>
        <dbReference type="Rhea" id="RHEA-COMP:9863"/>
        <dbReference type="Rhea" id="RHEA-COMP:11604"/>
        <dbReference type="ChEBI" id="CHEBI:15378"/>
        <dbReference type="ChEBI" id="CHEBI:29999"/>
        <dbReference type="ChEBI" id="CHEBI:30616"/>
        <dbReference type="ChEBI" id="CHEBI:83421"/>
        <dbReference type="ChEBI" id="CHEBI:456216"/>
        <dbReference type="EC" id="2.7.11.1"/>
    </reaction>
</comment>
<evidence type="ECO:0000256" key="1">
    <source>
        <dbReference type="ARBA" id="ARBA00004167"/>
    </source>
</evidence>
<feature type="signal peptide" evidence="12">
    <location>
        <begin position="1"/>
        <end position="18"/>
    </location>
</feature>
<dbReference type="SUPFAM" id="SSF56112">
    <property type="entry name" value="Protein kinase-like (PK-like)"/>
    <property type="match status" value="1"/>
</dbReference>
<dbReference type="InterPro" id="IPR011009">
    <property type="entry name" value="Kinase-like_dom_sf"/>
</dbReference>
<evidence type="ECO:0000256" key="11">
    <source>
        <dbReference type="SAM" id="Phobius"/>
    </source>
</evidence>
<evidence type="ECO:0000256" key="4">
    <source>
        <dbReference type="ARBA" id="ARBA00022692"/>
    </source>
</evidence>
<dbReference type="PANTHER" id="PTHR45631">
    <property type="entry name" value="OS07G0107800 PROTEIN-RELATED"/>
    <property type="match status" value="1"/>
</dbReference>
<dbReference type="InterPro" id="IPR001245">
    <property type="entry name" value="Ser-Thr/Tyr_kinase_cat_dom"/>
</dbReference>
<dbReference type="SUPFAM" id="SSF52058">
    <property type="entry name" value="L domain-like"/>
    <property type="match status" value="1"/>
</dbReference>
<dbReference type="Pfam" id="PF00560">
    <property type="entry name" value="LRR_1"/>
    <property type="match status" value="1"/>
</dbReference>
<evidence type="ECO:0000256" key="12">
    <source>
        <dbReference type="SAM" id="SignalP"/>
    </source>
</evidence>
<evidence type="ECO:0000256" key="2">
    <source>
        <dbReference type="ARBA" id="ARBA00012513"/>
    </source>
</evidence>
<keyword evidence="4 11" id="KW-0812">Transmembrane</keyword>
<evidence type="ECO:0000256" key="9">
    <source>
        <dbReference type="ARBA" id="ARBA00047899"/>
    </source>
</evidence>
<protein>
    <recommendedName>
        <fullName evidence="2">non-specific serine/threonine protein kinase</fullName>
        <ecNumber evidence="2">2.7.11.1</ecNumber>
    </recommendedName>
</protein>
<gene>
    <name evidence="14" type="ORF">CITCOLO1_LOCUS2284</name>
</gene>
<sequence length="649" mass="72921">MARLFLLSLFLPLLLVHADVQSGFISIDCGIPENSNYTDDITRLKYVSDAKFIDTGEIHDVSPEYKNKLERQLRNLRSFPEGIRNCYTIRTQGGEGERYLIRVSFMYGNYDNKQQPPPFDLFLGVDHWDSVFLLNASEIVTKELIHVPPSDYMQICLINIGKGVPFISAIEIRPLDNNFTYVARSGSSMLYQRLDYGLESNQIVRYPNDSYDRIWWSSTLSGLKIISSNHSIGSNTFAIPSIVLETAVTPKNHHQPLNISWHTSNETDQFYIYMHFADIRKMGKVQFRALNISVHGLLWYGPLVPEYLLTTTLYSTGRITAANGGNLEFSIRKNESSSLPPIINAIEIFVQKQFPQLQTDQTEIEALLNIKLAYNLKKNWQGDPCYPQEYSWTGLNCSYISDGQPKITSLNLSSSGLAGGISSHISNLIMLQYLDLSNNHLNGTVPDFLARLPSLRVLDNSAGTDRKIKNETLSLSAEGDPYLCLSEPCNKKEEEYVIPLAASLGGVTLALLTGGAILWSQRRRKQKEKQISGSSKQGETLLMPENTRFTYSEILSITNNFERVIGKGGFGTVYHGYLHSIQVSVKMLSPASVQGYKQFQGEAQLLTTVHHENLTSVLGYCDEDTHLGLVYEHMENGNLADLLSGTKYD</sequence>
<keyword evidence="3" id="KW-0433">Leucine-rich repeat</keyword>
<dbReference type="EMBL" id="OZ021735">
    <property type="protein sequence ID" value="CAK9310652.1"/>
    <property type="molecule type" value="Genomic_DNA"/>
</dbReference>
<dbReference type="InterPro" id="IPR024788">
    <property type="entry name" value="Malectin-like_Carb-bd_dom"/>
</dbReference>
<dbReference type="InterPro" id="IPR001611">
    <property type="entry name" value="Leu-rich_rpt"/>
</dbReference>
<proteinExistence type="predicted"/>
<keyword evidence="6" id="KW-0677">Repeat</keyword>
<evidence type="ECO:0000256" key="5">
    <source>
        <dbReference type="ARBA" id="ARBA00022729"/>
    </source>
</evidence>
<dbReference type="Pfam" id="PF07714">
    <property type="entry name" value="PK_Tyr_Ser-Thr"/>
    <property type="match status" value="1"/>
</dbReference>
<dbReference type="EC" id="2.7.11.1" evidence="2"/>
<evidence type="ECO:0000256" key="6">
    <source>
        <dbReference type="ARBA" id="ARBA00022737"/>
    </source>
</evidence>
<evidence type="ECO:0000256" key="8">
    <source>
        <dbReference type="ARBA" id="ARBA00023136"/>
    </source>
</evidence>
<comment type="subcellular location">
    <subcellularLocation>
        <location evidence="1">Membrane</location>
        <topology evidence="1">Single-pass membrane protein</topology>
    </subcellularLocation>
</comment>
<comment type="catalytic activity">
    <reaction evidence="9">
        <text>L-threonyl-[protein] + ATP = O-phospho-L-threonyl-[protein] + ADP + H(+)</text>
        <dbReference type="Rhea" id="RHEA:46608"/>
        <dbReference type="Rhea" id="RHEA-COMP:11060"/>
        <dbReference type="Rhea" id="RHEA-COMP:11605"/>
        <dbReference type="ChEBI" id="CHEBI:15378"/>
        <dbReference type="ChEBI" id="CHEBI:30013"/>
        <dbReference type="ChEBI" id="CHEBI:30616"/>
        <dbReference type="ChEBI" id="CHEBI:61977"/>
        <dbReference type="ChEBI" id="CHEBI:456216"/>
        <dbReference type="EC" id="2.7.11.1"/>
    </reaction>
</comment>
<name>A0ABP0XR73_9ROSI</name>
<dbReference type="PANTHER" id="PTHR45631:SF202">
    <property type="entry name" value="SENESCENCE-INDUCED RECEPTOR-LIKE SERINE_THREONINE-PROTEIN KINASE"/>
    <property type="match status" value="1"/>
</dbReference>
<keyword evidence="5 12" id="KW-0732">Signal</keyword>
<keyword evidence="7 11" id="KW-1133">Transmembrane helix</keyword>
<evidence type="ECO:0000256" key="7">
    <source>
        <dbReference type="ARBA" id="ARBA00022989"/>
    </source>
</evidence>